<evidence type="ECO:0000256" key="1">
    <source>
        <dbReference type="ARBA" id="ARBA00007447"/>
    </source>
</evidence>
<keyword evidence="2 4" id="KW-0064">Aspartyl protease</keyword>
<dbReference type="GO" id="GO:0006508">
    <property type="term" value="P:proteolysis"/>
    <property type="evidence" value="ECO:0007669"/>
    <property type="project" value="UniProtKB-KW"/>
</dbReference>
<sequence length="425" mass="45124">MVRTHTLHAPLLLLLCSVAASHQSLALNVRSYPSSTTDSKTPVALSLARNVNATGSRNVLKLDQARAQAFRARARGPNQIPSNAAAFNDEATGRVVTYTVNVAVGNPPTSYNLLIDTGSSNTWVGAASLDLFHPSCQPTKDIVAVSYGSGSFIGLEKLCEVTLAEGLTIPEQSVGVAAISKGFNGVDGILGIGPVDLTQGTLVLESEKEVPTVTDYAQKLGLLTEYIVGISFEPLNQDNETNGELTFGGVNHSKYNGTLNYAPLTKVSPASKYVGIDQKITYGEGQPVMPSGSGILDTGTTLILLATDAFDKYKNYTGAQLDNDTGLLRITPEQYANLKSLQFTIGGVSYELTQNAQIWPRTLNAAMGGDPEGIYLIVNDLGQISGSGLDFIDGMGFLERFYMVYDVGNSRAGLATTPFTYATTN</sequence>
<keyword evidence="4" id="KW-0378">Hydrolase</keyword>
<feature type="chain" id="PRO_5020749495" evidence="5">
    <location>
        <begin position="27"/>
        <end position="425"/>
    </location>
</feature>
<dbReference type="SUPFAM" id="SSF50630">
    <property type="entry name" value="Acid proteases"/>
    <property type="match status" value="1"/>
</dbReference>
<dbReference type="Gene3D" id="2.40.70.10">
    <property type="entry name" value="Acid Proteases"/>
    <property type="match status" value="2"/>
</dbReference>
<protein>
    <submittedName>
        <fullName evidence="7">Aspartic peptidase A1</fullName>
    </submittedName>
</protein>
<dbReference type="PRINTS" id="PR00792">
    <property type="entry name" value="PEPSIN"/>
</dbReference>
<reference evidence="7 8" key="1">
    <citation type="submission" date="2019-01" db="EMBL/GenBank/DDBJ databases">
        <title>Draft genome sequences of three monokaryotic isolates of the white-rot basidiomycete fungus Dichomitus squalens.</title>
        <authorList>
            <consortium name="DOE Joint Genome Institute"/>
            <person name="Lopez S.C."/>
            <person name="Andreopoulos B."/>
            <person name="Pangilinan J."/>
            <person name="Lipzen A."/>
            <person name="Riley R."/>
            <person name="Ahrendt S."/>
            <person name="Ng V."/>
            <person name="Barry K."/>
            <person name="Daum C."/>
            <person name="Grigoriev I.V."/>
            <person name="Hilden K.S."/>
            <person name="Makela M.R."/>
            <person name="de Vries R.P."/>
        </authorList>
    </citation>
    <scope>NUCLEOTIDE SEQUENCE [LARGE SCALE GENOMIC DNA]</scope>
    <source>
        <strain evidence="7 8">CBS 464.89</strain>
    </source>
</reference>
<dbReference type="InterPro" id="IPR001969">
    <property type="entry name" value="Aspartic_peptidase_AS"/>
</dbReference>
<dbReference type="PANTHER" id="PTHR47966:SF51">
    <property type="entry name" value="BETA-SITE APP-CLEAVING ENZYME, ISOFORM A-RELATED"/>
    <property type="match status" value="1"/>
</dbReference>
<dbReference type="InterPro" id="IPR034164">
    <property type="entry name" value="Pepsin-like_dom"/>
</dbReference>
<feature type="domain" description="Peptidase A1" evidence="6">
    <location>
        <begin position="98"/>
        <end position="415"/>
    </location>
</feature>
<keyword evidence="5" id="KW-0732">Signal</keyword>
<dbReference type="InterPro" id="IPR033121">
    <property type="entry name" value="PEPTIDASE_A1"/>
</dbReference>
<dbReference type="AlphaFoldDB" id="A0A4Q9PI33"/>
<comment type="similarity">
    <text evidence="1 4">Belongs to the peptidase A1 family.</text>
</comment>
<organism evidence="7 8">
    <name type="scientific">Dichomitus squalens</name>
    <dbReference type="NCBI Taxonomy" id="114155"/>
    <lineage>
        <taxon>Eukaryota</taxon>
        <taxon>Fungi</taxon>
        <taxon>Dikarya</taxon>
        <taxon>Basidiomycota</taxon>
        <taxon>Agaricomycotina</taxon>
        <taxon>Agaricomycetes</taxon>
        <taxon>Polyporales</taxon>
        <taxon>Polyporaceae</taxon>
        <taxon>Dichomitus</taxon>
    </lineage>
</organism>
<accession>A0A4Q9PI33</accession>
<dbReference type="GO" id="GO:0004190">
    <property type="term" value="F:aspartic-type endopeptidase activity"/>
    <property type="evidence" value="ECO:0007669"/>
    <property type="project" value="UniProtKB-KW"/>
</dbReference>
<evidence type="ECO:0000256" key="4">
    <source>
        <dbReference type="RuleBase" id="RU000454"/>
    </source>
</evidence>
<dbReference type="PROSITE" id="PS51767">
    <property type="entry name" value="PEPTIDASE_A1"/>
    <property type="match status" value="1"/>
</dbReference>
<dbReference type="PANTHER" id="PTHR47966">
    <property type="entry name" value="BETA-SITE APP-CLEAVING ENZYME, ISOFORM A-RELATED"/>
    <property type="match status" value="1"/>
</dbReference>
<gene>
    <name evidence="7" type="ORF">BD310DRAFT_970622</name>
</gene>
<keyword evidence="8" id="KW-1185">Reference proteome</keyword>
<dbReference type="Proteomes" id="UP000292082">
    <property type="component" value="Unassembled WGS sequence"/>
</dbReference>
<proteinExistence type="inferred from homology"/>
<dbReference type="InterPro" id="IPR001461">
    <property type="entry name" value="Aspartic_peptidase_A1"/>
</dbReference>
<evidence type="ECO:0000256" key="5">
    <source>
        <dbReference type="SAM" id="SignalP"/>
    </source>
</evidence>
<evidence type="ECO:0000259" key="6">
    <source>
        <dbReference type="PROSITE" id="PS51767"/>
    </source>
</evidence>
<dbReference type="InterPro" id="IPR021109">
    <property type="entry name" value="Peptidase_aspartic_dom_sf"/>
</dbReference>
<keyword evidence="4" id="KW-0645">Protease</keyword>
<dbReference type="Pfam" id="PF00026">
    <property type="entry name" value="Asp"/>
    <property type="match status" value="1"/>
</dbReference>
<evidence type="ECO:0000313" key="8">
    <source>
        <dbReference type="Proteomes" id="UP000292082"/>
    </source>
</evidence>
<dbReference type="EMBL" id="ML145235">
    <property type="protein sequence ID" value="TBU52826.1"/>
    <property type="molecule type" value="Genomic_DNA"/>
</dbReference>
<feature type="active site" evidence="3">
    <location>
        <position position="297"/>
    </location>
</feature>
<evidence type="ECO:0000256" key="3">
    <source>
        <dbReference type="PIRSR" id="PIRSR601461-1"/>
    </source>
</evidence>
<evidence type="ECO:0000313" key="7">
    <source>
        <dbReference type="EMBL" id="TBU52826.1"/>
    </source>
</evidence>
<feature type="signal peptide" evidence="5">
    <location>
        <begin position="1"/>
        <end position="26"/>
    </location>
</feature>
<dbReference type="CDD" id="cd05471">
    <property type="entry name" value="pepsin_like"/>
    <property type="match status" value="1"/>
</dbReference>
<feature type="active site" evidence="3">
    <location>
        <position position="116"/>
    </location>
</feature>
<evidence type="ECO:0000256" key="2">
    <source>
        <dbReference type="ARBA" id="ARBA00022750"/>
    </source>
</evidence>
<name>A0A4Q9PI33_9APHY</name>
<dbReference type="PROSITE" id="PS00141">
    <property type="entry name" value="ASP_PROTEASE"/>
    <property type="match status" value="2"/>
</dbReference>